<protein>
    <submittedName>
        <fullName evidence="2">Uncharacterized protein</fullName>
    </submittedName>
</protein>
<organism evidence="2 3">
    <name type="scientific">Nelumbo nucifera</name>
    <name type="common">Sacred lotus</name>
    <dbReference type="NCBI Taxonomy" id="4432"/>
    <lineage>
        <taxon>Eukaryota</taxon>
        <taxon>Viridiplantae</taxon>
        <taxon>Streptophyta</taxon>
        <taxon>Embryophyta</taxon>
        <taxon>Tracheophyta</taxon>
        <taxon>Spermatophyta</taxon>
        <taxon>Magnoliopsida</taxon>
        <taxon>Proteales</taxon>
        <taxon>Nelumbonaceae</taxon>
        <taxon>Nelumbo</taxon>
    </lineage>
</organism>
<comment type="caution">
    <text evidence="2">The sequence shown here is derived from an EMBL/GenBank/DDBJ whole genome shotgun (WGS) entry which is preliminary data.</text>
</comment>
<reference evidence="2 3" key="1">
    <citation type="journal article" date="2020" name="Mol. Biol. Evol.">
        <title>Distinct Expression and Methylation Patterns for Genes with Different Fates following a Single Whole-Genome Duplication in Flowering Plants.</title>
        <authorList>
            <person name="Shi T."/>
            <person name="Rahmani R.S."/>
            <person name="Gugger P.F."/>
            <person name="Wang M."/>
            <person name="Li H."/>
            <person name="Zhang Y."/>
            <person name="Li Z."/>
            <person name="Wang Q."/>
            <person name="Van de Peer Y."/>
            <person name="Marchal K."/>
            <person name="Chen J."/>
        </authorList>
    </citation>
    <scope>NUCLEOTIDE SEQUENCE [LARGE SCALE GENOMIC DNA]</scope>
    <source>
        <tissue evidence="2">Leaf</tissue>
    </source>
</reference>
<evidence type="ECO:0000313" key="2">
    <source>
        <dbReference type="EMBL" id="DAD45937.1"/>
    </source>
</evidence>
<keyword evidence="3" id="KW-1185">Reference proteome</keyword>
<accession>A0A822ZM19</accession>
<sequence>MRLSYRVSTARWQRQWSLVCRVVFYSGSVDKFQRQDGSGGGARVTRSSFTPGPSSVDKFQPQDGSGEGVSHAIDVGEGDGGRWGGREREQLSVERIFGFT</sequence>
<dbReference type="EMBL" id="DUZY01000007">
    <property type="protein sequence ID" value="DAD45937.1"/>
    <property type="molecule type" value="Genomic_DNA"/>
</dbReference>
<proteinExistence type="predicted"/>
<dbReference type="Proteomes" id="UP000607653">
    <property type="component" value="Unassembled WGS sequence"/>
</dbReference>
<dbReference type="AlphaFoldDB" id="A0A822ZM19"/>
<name>A0A822ZM19_NELNU</name>
<evidence type="ECO:0000256" key="1">
    <source>
        <dbReference type="SAM" id="MobiDB-lite"/>
    </source>
</evidence>
<feature type="region of interest" description="Disordered" evidence="1">
    <location>
        <begin position="33"/>
        <end position="85"/>
    </location>
</feature>
<evidence type="ECO:0000313" key="3">
    <source>
        <dbReference type="Proteomes" id="UP000607653"/>
    </source>
</evidence>
<gene>
    <name evidence="2" type="ORF">HUJ06_004167</name>
</gene>